<dbReference type="EMBL" id="GBXM01024390">
    <property type="protein sequence ID" value="JAH84187.1"/>
    <property type="molecule type" value="Transcribed_RNA"/>
</dbReference>
<reference evidence="1" key="1">
    <citation type="submission" date="2014-11" db="EMBL/GenBank/DDBJ databases">
        <authorList>
            <person name="Amaro Gonzalez C."/>
        </authorList>
    </citation>
    <scope>NUCLEOTIDE SEQUENCE</scope>
</reference>
<reference evidence="1" key="2">
    <citation type="journal article" date="2015" name="Fish Shellfish Immunol.">
        <title>Early steps in the European eel (Anguilla anguilla)-Vibrio vulnificus interaction in the gills: Role of the RtxA13 toxin.</title>
        <authorList>
            <person name="Callol A."/>
            <person name="Pajuelo D."/>
            <person name="Ebbesson L."/>
            <person name="Teles M."/>
            <person name="MacKenzie S."/>
            <person name="Amaro C."/>
        </authorList>
    </citation>
    <scope>NUCLEOTIDE SEQUENCE</scope>
</reference>
<organism evidence="1">
    <name type="scientific">Anguilla anguilla</name>
    <name type="common">European freshwater eel</name>
    <name type="synonym">Muraena anguilla</name>
    <dbReference type="NCBI Taxonomy" id="7936"/>
    <lineage>
        <taxon>Eukaryota</taxon>
        <taxon>Metazoa</taxon>
        <taxon>Chordata</taxon>
        <taxon>Craniata</taxon>
        <taxon>Vertebrata</taxon>
        <taxon>Euteleostomi</taxon>
        <taxon>Actinopterygii</taxon>
        <taxon>Neopterygii</taxon>
        <taxon>Teleostei</taxon>
        <taxon>Anguilliformes</taxon>
        <taxon>Anguillidae</taxon>
        <taxon>Anguilla</taxon>
    </lineage>
</organism>
<sequence length="17" mass="2060">MSVRTLEIRKDFIRAQP</sequence>
<dbReference type="AlphaFoldDB" id="A0A0E9W1D8"/>
<protein>
    <submittedName>
        <fullName evidence="1">Uncharacterized protein</fullName>
    </submittedName>
</protein>
<name>A0A0E9W1D8_ANGAN</name>
<proteinExistence type="predicted"/>
<evidence type="ECO:0000313" key="1">
    <source>
        <dbReference type="EMBL" id="JAH84187.1"/>
    </source>
</evidence>
<accession>A0A0E9W1D8</accession>